<feature type="transmembrane region" description="Helical" evidence="1">
    <location>
        <begin position="36"/>
        <end position="59"/>
    </location>
</feature>
<evidence type="ECO:0000313" key="2">
    <source>
        <dbReference type="EMBL" id="QLF69188.1"/>
    </source>
</evidence>
<dbReference type="RefSeq" id="WP_138285678.1">
    <property type="nucleotide sequence ID" value="NZ_CP058350.1"/>
</dbReference>
<keyword evidence="1" id="KW-0472">Membrane</keyword>
<keyword evidence="1" id="KW-0812">Transmembrane</keyword>
<sequence length="227" mass="24538">MLQQTDDHTLAASWPSSAAAYERAVQHSRRVRRMKILLPIGALLITCTFIGVSVVRAYLPENIQIESAKIENGKVVMEKPAISGRNSEGVSYSLRASRALQDIKNPNIIALENIAAAVPVNDKIIATVNALGGVFDRGADYLDLNQPFTLNLSSGIDAKFNSAKLDIKGGTLDTPDPVEINTKGASIVANSLQIKDKGRTMLFTGQVRLQIEPSTLQKNDSVETVQP</sequence>
<dbReference type="InterPro" id="IPR010664">
    <property type="entry name" value="LipoPS_assembly_LptC-rel"/>
</dbReference>
<dbReference type="Pfam" id="PF06835">
    <property type="entry name" value="LptC"/>
    <property type="match status" value="1"/>
</dbReference>
<protein>
    <submittedName>
        <fullName evidence="2">LPS export ABC transporter periplasmic protein LptC</fullName>
    </submittedName>
</protein>
<accession>A0ABX6QKS9</accession>
<organism evidence="2 3">
    <name type="scientific">Peteryoungia desertarenae</name>
    <dbReference type="NCBI Taxonomy" id="1813451"/>
    <lineage>
        <taxon>Bacteria</taxon>
        <taxon>Pseudomonadati</taxon>
        <taxon>Pseudomonadota</taxon>
        <taxon>Alphaproteobacteria</taxon>
        <taxon>Hyphomicrobiales</taxon>
        <taxon>Rhizobiaceae</taxon>
        <taxon>Peteryoungia</taxon>
    </lineage>
</organism>
<proteinExistence type="predicted"/>
<reference evidence="2 3" key="1">
    <citation type="submission" date="2020-06" db="EMBL/GenBank/DDBJ databases">
        <title>Genome sequence of Rhizobium sp strain ADMK78.</title>
        <authorList>
            <person name="Rahi P."/>
        </authorList>
    </citation>
    <scope>NUCLEOTIDE SEQUENCE [LARGE SCALE GENOMIC DNA]</scope>
    <source>
        <strain evidence="2 3">ADMK78</strain>
    </source>
</reference>
<dbReference type="EMBL" id="CP058350">
    <property type="protein sequence ID" value="QLF69188.1"/>
    <property type="molecule type" value="Genomic_DNA"/>
</dbReference>
<evidence type="ECO:0000313" key="3">
    <source>
        <dbReference type="Proteomes" id="UP000308530"/>
    </source>
</evidence>
<gene>
    <name evidence="2" type="primary">lptC</name>
    <name evidence="2" type="ORF">FE840_006345</name>
</gene>
<evidence type="ECO:0000256" key="1">
    <source>
        <dbReference type="SAM" id="Phobius"/>
    </source>
</evidence>
<keyword evidence="1" id="KW-1133">Transmembrane helix</keyword>
<dbReference type="Proteomes" id="UP000308530">
    <property type="component" value="Chromosome"/>
</dbReference>
<name>A0ABX6QKS9_9HYPH</name>
<keyword evidence="3" id="KW-1185">Reference proteome</keyword>